<gene>
    <name evidence="4" type="ORF">Acor_14870</name>
</gene>
<dbReference type="Pfam" id="PF07883">
    <property type="entry name" value="Cupin_2"/>
    <property type="match status" value="1"/>
</dbReference>
<keyword evidence="5" id="KW-1185">Reference proteome</keyword>
<dbReference type="InterPro" id="IPR011051">
    <property type="entry name" value="RmlC_Cupin_sf"/>
</dbReference>
<sequence>MTHSGFGFSLAGFLGSISDTVRPSPARPVVVHAAELETLPADQVHNPTKLSIAGKLPTVSFEIFRQTIPAGLSSDMQRHHHETVHYVISGRGHSEIEDETADWAAGDFVYTPPWTWHRHYNDSADEPVEFLTIENSRLLNLLCVGRRQSAGLATVAEARARFPEATE</sequence>
<evidence type="ECO:0000259" key="3">
    <source>
        <dbReference type="Pfam" id="PF07883"/>
    </source>
</evidence>
<dbReference type="Gene3D" id="2.60.120.10">
    <property type="entry name" value="Jelly Rolls"/>
    <property type="match status" value="1"/>
</dbReference>
<dbReference type="InterPro" id="IPR013096">
    <property type="entry name" value="Cupin_2"/>
</dbReference>
<evidence type="ECO:0000313" key="4">
    <source>
        <dbReference type="EMBL" id="GER99423.1"/>
    </source>
</evidence>
<dbReference type="PANTHER" id="PTHR41517">
    <property type="entry name" value="1,2-DIOXYGENASE PROTEIN-RELATED"/>
    <property type="match status" value="1"/>
</dbReference>
<dbReference type="SUPFAM" id="SSF51182">
    <property type="entry name" value="RmlC-like cupins"/>
    <property type="match status" value="1"/>
</dbReference>
<feature type="domain" description="Cupin type-2" evidence="3">
    <location>
        <begin position="65"/>
        <end position="133"/>
    </location>
</feature>
<organism evidence="4 5">
    <name type="scientific">Acrocarpospora corrugata</name>
    <dbReference type="NCBI Taxonomy" id="35763"/>
    <lineage>
        <taxon>Bacteria</taxon>
        <taxon>Bacillati</taxon>
        <taxon>Actinomycetota</taxon>
        <taxon>Actinomycetes</taxon>
        <taxon>Streptosporangiales</taxon>
        <taxon>Streptosporangiaceae</taxon>
        <taxon>Acrocarpospora</taxon>
    </lineage>
</organism>
<reference evidence="4 5" key="1">
    <citation type="submission" date="2019-10" db="EMBL/GenBank/DDBJ databases">
        <title>Whole genome shotgun sequence of Acrocarpospora corrugata NBRC 13972.</title>
        <authorList>
            <person name="Ichikawa N."/>
            <person name="Kimura A."/>
            <person name="Kitahashi Y."/>
            <person name="Komaki H."/>
            <person name="Oguchi A."/>
        </authorList>
    </citation>
    <scope>NUCLEOTIDE SEQUENCE [LARGE SCALE GENOMIC DNA]</scope>
    <source>
        <strain evidence="4 5">NBRC 13972</strain>
    </source>
</reference>
<dbReference type="InterPro" id="IPR047183">
    <property type="entry name" value="GDO-like"/>
</dbReference>
<dbReference type="EMBL" id="BLAD01000040">
    <property type="protein sequence ID" value="GER99423.1"/>
    <property type="molecule type" value="Genomic_DNA"/>
</dbReference>
<evidence type="ECO:0000256" key="1">
    <source>
        <dbReference type="ARBA" id="ARBA00022964"/>
    </source>
</evidence>
<dbReference type="OrthoDB" id="285029at2"/>
<evidence type="ECO:0000313" key="5">
    <source>
        <dbReference type="Proteomes" id="UP000334990"/>
    </source>
</evidence>
<dbReference type="PANTHER" id="PTHR41517:SF1">
    <property type="entry name" value="CUPIN"/>
    <property type="match status" value="1"/>
</dbReference>
<dbReference type="AlphaFoldDB" id="A0A5M3VSD4"/>
<accession>A0A5M3VSD4</accession>
<dbReference type="RefSeq" id="WP_155335827.1">
    <property type="nucleotide sequence ID" value="NZ_BAAABN010000042.1"/>
</dbReference>
<dbReference type="Proteomes" id="UP000334990">
    <property type="component" value="Unassembled WGS sequence"/>
</dbReference>
<name>A0A5M3VSD4_9ACTN</name>
<keyword evidence="1" id="KW-0223">Dioxygenase</keyword>
<keyword evidence="2" id="KW-0560">Oxidoreductase</keyword>
<evidence type="ECO:0000256" key="2">
    <source>
        <dbReference type="ARBA" id="ARBA00023002"/>
    </source>
</evidence>
<protein>
    <submittedName>
        <fullName evidence="4">Cupin</fullName>
    </submittedName>
</protein>
<dbReference type="InterPro" id="IPR014710">
    <property type="entry name" value="RmlC-like_jellyroll"/>
</dbReference>
<comment type="caution">
    <text evidence="4">The sequence shown here is derived from an EMBL/GenBank/DDBJ whole genome shotgun (WGS) entry which is preliminary data.</text>
</comment>
<proteinExistence type="predicted"/>
<dbReference type="GO" id="GO:0051213">
    <property type="term" value="F:dioxygenase activity"/>
    <property type="evidence" value="ECO:0007669"/>
    <property type="project" value="UniProtKB-KW"/>
</dbReference>